<reference evidence="7 8" key="2">
    <citation type="submission" date="2018-03" db="EMBL/GenBank/DDBJ databases">
        <title>The ancient ancestry and fast evolution of plastids.</title>
        <authorList>
            <person name="Moore K.R."/>
            <person name="Magnabosco C."/>
            <person name="Momper L."/>
            <person name="Gold D.A."/>
            <person name="Bosak T."/>
            <person name="Fournier G.P."/>
        </authorList>
    </citation>
    <scope>NUCLEOTIDE SEQUENCE [LARGE SCALE GENOMIC DNA]</scope>
    <source>
        <strain evidence="7 8">ULC18</strain>
    </source>
</reference>
<dbReference type="PROSITE" id="PS50293">
    <property type="entry name" value="TPR_REGION"/>
    <property type="match status" value="1"/>
</dbReference>
<keyword evidence="8" id="KW-1185">Reference proteome</keyword>
<feature type="repeat" description="TPR" evidence="3">
    <location>
        <begin position="689"/>
        <end position="722"/>
    </location>
</feature>
<dbReference type="PANTHER" id="PTHR44858">
    <property type="entry name" value="TETRATRICOPEPTIDE REPEAT PROTEIN 6"/>
    <property type="match status" value="1"/>
</dbReference>
<evidence type="ECO:0000313" key="7">
    <source>
        <dbReference type="EMBL" id="PSB25040.1"/>
    </source>
</evidence>
<organism evidence="7 8">
    <name type="scientific">Stenomitos frigidus ULC18</name>
    <dbReference type="NCBI Taxonomy" id="2107698"/>
    <lineage>
        <taxon>Bacteria</taxon>
        <taxon>Bacillati</taxon>
        <taxon>Cyanobacteriota</taxon>
        <taxon>Cyanophyceae</taxon>
        <taxon>Leptolyngbyales</taxon>
        <taxon>Leptolyngbyaceae</taxon>
        <taxon>Stenomitos</taxon>
    </lineage>
</organism>
<dbReference type="OrthoDB" id="473693at2"/>
<feature type="domain" description="Peptidase C14 caspase" evidence="6">
    <location>
        <begin position="3"/>
        <end position="149"/>
    </location>
</feature>
<dbReference type="SUPFAM" id="SSF52129">
    <property type="entry name" value="Caspase-like"/>
    <property type="match status" value="1"/>
</dbReference>
<evidence type="ECO:0000313" key="8">
    <source>
        <dbReference type="Proteomes" id="UP000239576"/>
    </source>
</evidence>
<dbReference type="Pfam" id="PF00656">
    <property type="entry name" value="Peptidase_C14"/>
    <property type="match status" value="1"/>
</dbReference>
<proteinExistence type="predicted"/>
<feature type="compositionally biased region" description="Polar residues" evidence="4">
    <location>
        <begin position="805"/>
        <end position="828"/>
    </location>
</feature>
<dbReference type="GO" id="GO:0046813">
    <property type="term" value="P:receptor-mediated virion attachment to host cell"/>
    <property type="evidence" value="ECO:0007669"/>
    <property type="project" value="TreeGrafter"/>
</dbReference>
<dbReference type="InterPro" id="IPR050498">
    <property type="entry name" value="Ycf3"/>
</dbReference>
<feature type="compositionally biased region" description="Low complexity" evidence="4">
    <location>
        <begin position="452"/>
        <end position="464"/>
    </location>
</feature>
<feature type="transmembrane region" description="Helical" evidence="5">
    <location>
        <begin position="545"/>
        <end position="566"/>
    </location>
</feature>
<dbReference type="PROSITE" id="PS50005">
    <property type="entry name" value="TPR"/>
    <property type="match status" value="4"/>
</dbReference>
<dbReference type="Pfam" id="PF13432">
    <property type="entry name" value="TPR_16"/>
    <property type="match status" value="1"/>
</dbReference>
<feature type="repeat" description="TPR" evidence="3">
    <location>
        <begin position="655"/>
        <end position="688"/>
    </location>
</feature>
<keyword evidence="5" id="KW-0812">Transmembrane</keyword>
<keyword evidence="1" id="KW-0677">Repeat</keyword>
<evidence type="ECO:0000256" key="5">
    <source>
        <dbReference type="SAM" id="Phobius"/>
    </source>
</evidence>
<keyword evidence="2 3" id="KW-0802">TPR repeat</keyword>
<evidence type="ECO:0000256" key="3">
    <source>
        <dbReference type="PROSITE-ProRule" id="PRU00339"/>
    </source>
</evidence>
<evidence type="ECO:0000256" key="4">
    <source>
        <dbReference type="SAM" id="MobiDB-lite"/>
    </source>
</evidence>
<dbReference type="SUPFAM" id="SSF48452">
    <property type="entry name" value="TPR-like"/>
    <property type="match status" value="1"/>
</dbReference>
<protein>
    <recommendedName>
        <fullName evidence="6">Peptidase C14 caspase domain-containing protein</fullName>
    </recommendedName>
</protein>
<dbReference type="RefSeq" id="WP_106259394.1">
    <property type="nucleotide sequence ID" value="NZ_CAWNSW010000031.1"/>
</dbReference>
<feature type="compositionally biased region" description="Pro residues" evidence="4">
    <location>
        <begin position="442"/>
        <end position="451"/>
    </location>
</feature>
<dbReference type="GO" id="GO:0004197">
    <property type="term" value="F:cysteine-type endopeptidase activity"/>
    <property type="evidence" value="ECO:0007669"/>
    <property type="project" value="InterPro"/>
</dbReference>
<feature type="region of interest" description="Disordered" evidence="4">
    <location>
        <begin position="800"/>
        <end position="828"/>
    </location>
</feature>
<feature type="repeat" description="TPR" evidence="3">
    <location>
        <begin position="726"/>
        <end position="759"/>
    </location>
</feature>
<dbReference type="InterPro" id="IPR011990">
    <property type="entry name" value="TPR-like_helical_dom_sf"/>
</dbReference>
<evidence type="ECO:0000256" key="1">
    <source>
        <dbReference type="ARBA" id="ARBA00022737"/>
    </source>
</evidence>
<dbReference type="GO" id="GO:0009279">
    <property type="term" value="C:cell outer membrane"/>
    <property type="evidence" value="ECO:0007669"/>
    <property type="project" value="TreeGrafter"/>
</dbReference>
<dbReference type="Gene3D" id="3.40.50.1460">
    <property type="match status" value="1"/>
</dbReference>
<dbReference type="AlphaFoldDB" id="A0A2T1DX25"/>
<reference evidence="8" key="1">
    <citation type="submission" date="2018-02" db="EMBL/GenBank/DDBJ databases">
        <authorList>
            <person name="Moore K."/>
            <person name="Momper L."/>
        </authorList>
    </citation>
    <scope>NUCLEOTIDE SEQUENCE [LARGE SCALE GENOMIC DNA]</scope>
    <source>
        <strain evidence="8">ULC18</strain>
    </source>
</reference>
<dbReference type="Proteomes" id="UP000239576">
    <property type="component" value="Unassembled WGS sequence"/>
</dbReference>
<dbReference type="PROSITE" id="PS00018">
    <property type="entry name" value="EF_HAND_1"/>
    <property type="match status" value="1"/>
</dbReference>
<keyword evidence="5" id="KW-0472">Membrane</keyword>
<dbReference type="PANTHER" id="PTHR44858:SF1">
    <property type="entry name" value="UDP-N-ACETYLGLUCOSAMINE--PEPTIDE N-ACETYLGLUCOSAMINYLTRANSFERASE SPINDLY-RELATED"/>
    <property type="match status" value="1"/>
</dbReference>
<dbReference type="GO" id="GO:0006508">
    <property type="term" value="P:proteolysis"/>
    <property type="evidence" value="ECO:0007669"/>
    <property type="project" value="InterPro"/>
</dbReference>
<comment type="caution">
    <text evidence="7">The sequence shown here is derived from an EMBL/GenBank/DDBJ whole genome shotgun (WGS) entry which is preliminary data.</text>
</comment>
<dbReference type="InterPro" id="IPR011600">
    <property type="entry name" value="Pept_C14_caspase"/>
</dbReference>
<gene>
    <name evidence="7" type="ORF">C7B82_24510</name>
</gene>
<dbReference type="InterPro" id="IPR029030">
    <property type="entry name" value="Caspase-like_dom_sf"/>
</dbReference>
<evidence type="ECO:0000256" key="2">
    <source>
        <dbReference type="ARBA" id="ARBA00022803"/>
    </source>
</evidence>
<dbReference type="Pfam" id="PF00515">
    <property type="entry name" value="TPR_1"/>
    <property type="match status" value="1"/>
</dbReference>
<accession>A0A2T1DX25</accession>
<dbReference type="SMART" id="SM00028">
    <property type="entry name" value="TPR"/>
    <property type="match status" value="6"/>
</dbReference>
<feature type="region of interest" description="Disordered" evidence="4">
    <location>
        <begin position="428"/>
        <end position="464"/>
    </location>
</feature>
<dbReference type="InterPro" id="IPR018247">
    <property type="entry name" value="EF_Hand_1_Ca_BS"/>
</dbReference>
<evidence type="ECO:0000259" key="6">
    <source>
        <dbReference type="Pfam" id="PF00656"/>
    </source>
</evidence>
<dbReference type="Pfam" id="PF13414">
    <property type="entry name" value="TPR_11"/>
    <property type="match status" value="1"/>
</dbReference>
<dbReference type="InterPro" id="IPR019734">
    <property type="entry name" value="TPR_rpt"/>
</dbReference>
<dbReference type="Gene3D" id="1.25.40.10">
    <property type="entry name" value="Tetratricopeptide repeat domain"/>
    <property type="match status" value="3"/>
</dbReference>
<keyword evidence="5" id="KW-1133">Transmembrane helix</keyword>
<dbReference type="EMBL" id="PVWK01000133">
    <property type="protein sequence ID" value="PSB25040.1"/>
    <property type="molecule type" value="Genomic_DNA"/>
</dbReference>
<feature type="repeat" description="TPR" evidence="3">
    <location>
        <begin position="621"/>
        <end position="654"/>
    </location>
</feature>
<name>A0A2T1DX25_9CYAN</name>
<sequence>MSRVALLMGVSRYAAGLDPLPGVQKDVEVIKRVLKQPRFRFESVQCLCDRPLQEMQEAIEQFFKQRSADDQLVFLFCGHLLTEADGNLYFATPSTTLNEQGAIVKAQTIPASTVQEAMNQSLAKQQVFILDAYSQSKLDEPVIAESTFDLAASLDLATHLGGAGRVILAASNISQPTLTPTALDLWTYSRYLSEGIESGAADTNDDGMLTAADLHHYAAQKLQVAAPALKSQLYGSAETAQLTLLEVPNNDPQLHYRKVLEIAPIALDASGTPMLEGLPLLKDLRQSLGVSPQEAEALEAQVLRPTREHHQRTALYQEQVTALARSHDIADPQVRQTLKQLQQALYLNDHDVALLTIAPSLVGQQRQQVHYQNNLAQYQQVLLWAMQRQYPLREGDRTMLHRLQQTLQLGDDDVKTIEANITAQAEQFTASGLSGNPEVEPTNPPDSPPASAPSLTSPAPEALSSLPASLPLEASETAPADDSRTKEAILQRLLSLNEPVTPTLAPTPPPETHLRPIPVREEPLPILPSAEPNLMDRVRRSASNYQALIIPALLLAAIIGLLAAILPSSNRPNWLKFGQTPPDPAAAQQLNLAGQKKAQAGYNKAAIGDYDQAIEKNPNDVAAYTNRGVSQHRLGDTGAAIRDYEKALKLDPKSALLHSNLSYAYYDRQNYDKALEAGNQAVALNGSLAQAHINLANARSKKGDYEGATRDYAQAIALRPPAPILAGAHNNRGNVQLAINNLRGAIGDYRTAIRLKPDYADAYYNLGLAQQSSGDGAAAIRSLRMAATLYQRQGKETLQKEATDRANTLQQSNVQSLSESPSTVAQWR</sequence>
<feature type="region of interest" description="Disordered" evidence="4">
    <location>
        <begin position="499"/>
        <end position="518"/>
    </location>
</feature>